<comment type="function">
    <text evidence="8">Reversible hydration of carbon dioxide.</text>
</comment>
<dbReference type="PANTHER" id="PTHR11002">
    <property type="entry name" value="CARBONIC ANHYDRASE"/>
    <property type="match status" value="1"/>
</dbReference>
<gene>
    <name evidence="9" type="ORF">BJX63DRAFT_428689</name>
</gene>
<dbReference type="Gene3D" id="3.40.1050.10">
    <property type="entry name" value="Carbonic anhydrase"/>
    <property type="match status" value="1"/>
</dbReference>
<comment type="similarity">
    <text evidence="2 8">Belongs to the beta-class carbonic anhydrase family.</text>
</comment>
<evidence type="ECO:0000256" key="3">
    <source>
        <dbReference type="ARBA" id="ARBA00012925"/>
    </source>
</evidence>
<dbReference type="CDD" id="cd00883">
    <property type="entry name" value="beta_CA_cladeA"/>
    <property type="match status" value="1"/>
</dbReference>
<evidence type="ECO:0000256" key="1">
    <source>
        <dbReference type="ARBA" id="ARBA00001947"/>
    </source>
</evidence>
<comment type="catalytic activity">
    <reaction evidence="7 8">
        <text>hydrogencarbonate + H(+) = CO2 + H2O</text>
        <dbReference type="Rhea" id="RHEA:10748"/>
        <dbReference type="ChEBI" id="CHEBI:15377"/>
        <dbReference type="ChEBI" id="CHEBI:15378"/>
        <dbReference type="ChEBI" id="CHEBI:16526"/>
        <dbReference type="ChEBI" id="CHEBI:17544"/>
        <dbReference type="EC" id="4.2.1.1"/>
    </reaction>
</comment>
<dbReference type="SMART" id="SM00947">
    <property type="entry name" value="Pro_CA"/>
    <property type="match status" value="1"/>
</dbReference>
<dbReference type="InterPro" id="IPR036874">
    <property type="entry name" value="Carbonic_anhydrase_sf"/>
</dbReference>
<dbReference type="Pfam" id="PF00484">
    <property type="entry name" value="Pro_CA"/>
    <property type="match status" value="1"/>
</dbReference>
<accession>A0ABR4HVE2</accession>
<keyword evidence="10" id="KW-1185">Reference proteome</keyword>
<evidence type="ECO:0000256" key="7">
    <source>
        <dbReference type="ARBA" id="ARBA00048348"/>
    </source>
</evidence>
<reference evidence="9 10" key="1">
    <citation type="submission" date="2024-07" db="EMBL/GenBank/DDBJ databases">
        <title>Section-level genome sequencing and comparative genomics of Aspergillus sections Usti and Cavernicolus.</title>
        <authorList>
            <consortium name="Lawrence Berkeley National Laboratory"/>
            <person name="Nybo J.L."/>
            <person name="Vesth T.C."/>
            <person name="Theobald S."/>
            <person name="Frisvad J.C."/>
            <person name="Larsen T.O."/>
            <person name="Kjaerboelling I."/>
            <person name="Rothschild-Mancinelli K."/>
            <person name="Lyhne E.K."/>
            <person name="Kogle M.E."/>
            <person name="Barry K."/>
            <person name="Clum A."/>
            <person name="Na H."/>
            <person name="Ledsgaard L."/>
            <person name="Lin J."/>
            <person name="Lipzen A."/>
            <person name="Kuo A."/>
            <person name="Riley R."/>
            <person name="Mondo S."/>
            <person name="Labutti K."/>
            <person name="Haridas S."/>
            <person name="Pangalinan J."/>
            <person name="Salamov A.A."/>
            <person name="Simmons B.A."/>
            <person name="Magnuson J.K."/>
            <person name="Chen J."/>
            <person name="Drula E."/>
            <person name="Henrissat B."/>
            <person name="Wiebenga A."/>
            <person name="Lubbers R.J."/>
            <person name="Gomes A.C."/>
            <person name="Makela M.R."/>
            <person name="Stajich J."/>
            <person name="Grigoriev I.V."/>
            <person name="Mortensen U.H."/>
            <person name="De Vries R.P."/>
            <person name="Baker S.E."/>
            <person name="Andersen M.R."/>
        </authorList>
    </citation>
    <scope>NUCLEOTIDE SEQUENCE [LARGE SCALE GENOMIC DNA]</scope>
    <source>
        <strain evidence="9 10">CBS 588.65</strain>
    </source>
</reference>
<dbReference type="PANTHER" id="PTHR11002:SF76">
    <property type="entry name" value="CARBONIC ANHYDRASE"/>
    <property type="match status" value="1"/>
</dbReference>
<evidence type="ECO:0000256" key="5">
    <source>
        <dbReference type="ARBA" id="ARBA00022833"/>
    </source>
</evidence>
<protein>
    <recommendedName>
        <fullName evidence="3 8">Carbonic anhydrase</fullName>
        <ecNumber evidence="3 8">4.2.1.1</ecNumber>
    </recommendedName>
    <alternativeName>
        <fullName evidence="8">Carbonate dehydratase</fullName>
    </alternativeName>
</protein>
<evidence type="ECO:0000256" key="8">
    <source>
        <dbReference type="RuleBase" id="RU003956"/>
    </source>
</evidence>
<proteinExistence type="inferred from homology"/>
<sequence>MAMNIPRALSPRLLAPLRRTAVPGPLAIPSHKASLCSVPANPATCPDTLTALLKRNKAWAARTALQHPCLFPELADGQEPEILWIGCSDSRCPETTLLDLRPGDVFVHRNIANVLHPSDLSSSAVIEYAVRHLHVKHVVLCGHTNCGGVAAAMGDKSLGILDPWLLPLRELREAHQDRLDSLPPNKAALTLVELNVLAGVKTLRRMNVVSEAIRKGLKVYGLVYDVGSGILQELVSSKTDKMIKRQFTSESFKSDL</sequence>
<evidence type="ECO:0000313" key="10">
    <source>
        <dbReference type="Proteomes" id="UP001610334"/>
    </source>
</evidence>
<name>A0ABR4HVE2_9EURO</name>
<keyword evidence="5 8" id="KW-0862">Zinc</keyword>
<dbReference type="EMBL" id="JBFXLT010000010">
    <property type="protein sequence ID" value="KAL2819468.1"/>
    <property type="molecule type" value="Genomic_DNA"/>
</dbReference>
<dbReference type="PROSITE" id="PS00705">
    <property type="entry name" value="PROK_CO2_ANHYDRASE_2"/>
    <property type="match status" value="1"/>
</dbReference>
<evidence type="ECO:0000256" key="2">
    <source>
        <dbReference type="ARBA" id="ARBA00006217"/>
    </source>
</evidence>
<keyword evidence="6 8" id="KW-0456">Lyase</keyword>
<evidence type="ECO:0000256" key="4">
    <source>
        <dbReference type="ARBA" id="ARBA00022723"/>
    </source>
</evidence>
<dbReference type="InterPro" id="IPR015892">
    <property type="entry name" value="Carbonic_anhydrase_CS"/>
</dbReference>
<evidence type="ECO:0000313" key="9">
    <source>
        <dbReference type="EMBL" id="KAL2819468.1"/>
    </source>
</evidence>
<dbReference type="Proteomes" id="UP001610334">
    <property type="component" value="Unassembled WGS sequence"/>
</dbReference>
<dbReference type="SUPFAM" id="SSF53056">
    <property type="entry name" value="beta-carbonic anhydrase, cab"/>
    <property type="match status" value="1"/>
</dbReference>
<comment type="caution">
    <text evidence="9">The sequence shown here is derived from an EMBL/GenBank/DDBJ whole genome shotgun (WGS) entry which is preliminary data.</text>
</comment>
<organism evidence="9 10">
    <name type="scientific">Aspergillus granulosus</name>
    <dbReference type="NCBI Taxonomy" id="176169"/>
    <lineage>
        <taxon>Eukaryota</taxon>
        <taxon>Fungi</taxon>
        <taxon>Dikarya</taxon>
        <taxon>Ascomycota</taxon>
        <taxon>Pezizomycotina</taxon>
        <taxon>Eurotiomycetes</taxon>
        <taxon>Eurotiomycetidae</taxon>
        <taxon>Eurotiales</taxon>
        <taxon>Aspergillaceae</taxon>
        <taxon>Aspergillus</taxon>
        <taxon>Aspergillus subgen. Nidulantes</taxon>
    </lineage>
</organism>
<evidence type="ECO:0000256" key="6">
    <source>
        <dbReference type="ARBA" id="ARBA00023239"/>
    </source>
</evidence>
<dbReference type="EC" id="4.2.1.1" evidence="3 8"/>
<keyword evidence="4" id="KW-0479">Metal-binding</keyword>
<comment type="cofactor">
    <cofactor evidence="1">
        <name>Zn(2+)</name>
        <dbReference type="ChEBI" id="CHEBI:29105"/>
    </cofactor>
</comment>
<dbReference type="InterPro" id="IPR001765">
    <property type="entry name" value="Carbonic_anhydrase"/>
</dbReference>